<keyword evidence="1" id="KW-0575">Peroxidase</keyword>
<comment type="function">
    <text evidence="7">Thiol-specific peroxidase that catalyzes the reduction of hydrogen peroxide and organic hydroperoxides to water and alcohols, respectively. Plays a role in cell protection against oxidative stress by detoxifying peroxides.</text>
</comment>
<dbReference type="GO" id="GO:0051920">
    <property type="term" value="F:peroxiredoxin activity"/>
    <property type="evidence" value="ECO:0007669"/>
    <property type="project" value="InterPro"/>
</dbReference>
<dbReference type="EMBL" id="OB662350">
    <property type="protein sequence ID" value="CAD7229903.1"/>
    <property type="molecule type" value="Genomic_DNA"/>
</dbReference>
<reference evidence="10" key="1">
    <citation type="submission" date="2020-11" db="EMBL/GenBank/DDBJ databases">
        <authorList>
            <person name="Tran Van P."/>
        </authorList>
    </citation>
    <scope>NUCLEOTIDE SEQUENCE</scope>
</reference>
<dbReference type="FunFam" id="3.30.1020.10:FF:000001">
    <property type="entry name" value="1-Cys peroxiredoxin"/>
    <property type="match status" value="1"/>
</dbReference>
<dbReference type="InterPro" id="IPR045020">
    <property type="entry name" value="PRX_1cys"/>
</dbReference>
<dbReference type="SUPFAM" id="SSF52833">
    <property type="entry name" value="Thioredoxin-like"/>
    <property type="match status" value="1"/>
</dbReference>
<accession>A0A7R8ZQ07</accession>
<dbReference type="Pfam" id="PF00578">
    <property type="entry name" value="AhpC-TSA"/>
    <property type="match status" value="1"/>
</dbReference>
<evidence type="ECO:0000313" key="10">
    <source>
        <dbReference type="EMBL" id="CAD7229903.1"/>
    </source>
</evidence>
<dbReference type="InterPro" id="IPR019479">
    <property type="entry name" value="Peroxiredoxin_C"/>
</dbReference>
<evidence type="ECO:0000256" key="8">
    <source>
        <dbReference type="ARBA" id="ARBA00051132"/>
    </source>
</evidence>
<dbReference type="FunFam" id="3.40.30.10:FF:000011">
    <property type="entry name" value="Peroxiredoxin PRX1"/>
    <property type="match status" value="1"/>
</dbReference>
<evidence type="ECO:0000259" key="9">
    <source>
        <dbReference type="PROSITE" id="PS51352"/>
    </source>
</evidence>
<evidence type="ECO:0000256" key="5">
    <source>
        <dbReference type="ARBA" id="ARBA00025719"/>
    </source>
</evidence>
<dbReference type="OrthoDB" id="2996783at2759"/>
<evidence type="ECO:0000256" key="3">
    <source>
        <dbReference type="ARBA" id="ARBA00023002"/>
    </source>
</evidence>
<comment type="similarity">
    <text evidence="5">Belongs to the peroxiredoxin family. Prx6 subfamily.</text>
</comment>
<dbReference type="CDD" id="cd03016">
    <property type="entry name" value="PRX_1cys"/>
    <property type="match status" value="1"/>
</dbReference>
<dbReference type="Pfam" id="PF10417">
    <property type="entry name" value="1-cysPrx_C"/>
    <property type="match status" value="1"/>
</dbReference>
<evidence type="ECO:0000256" key="4">
    <source>
        <dbReference type="ARBA" id="ARBA00023284"/>
    </source>
</evidence>
<dbReference type="InterPro" id="IPR013766">
    <property type="entry name" value="Thioredoxin_domain"/>
</dbReference>
<dbReference type="GO" id="GO:0045454">
    <property type="term" value="P:cell redox homeostasis"/>
    <property type="evidence" value="ECO:0007669"/>
    <property type="project" value="TreeGrafter"/>
</dbReference>
<sequence>MPSYHRKLLPYGSTIHLEQFPILPSAPDCRISWIFFHLFLKLIQPHFSILPLSHYCRISGISGSSSPLCSSAPCLAKLSALSFPSTPPFDGPDSITRGIVNNIQSLQTRKIPLLRPKLDKCKRMWSNSKFDFMHMHVSSSMGVKLGDEFPNFDAETNEGPIKFHDWIGDSWCILFSHPADFTPVCATELGKAAKYGPEFKKRGVKLIALSCDDAVSHSGFIQDILALCPDLSSFPFPIIADPKRDLAVKLEMLDPDEKDSKGMPLTCRSVFIISPDKRLKLSMLYPATTGRNFAEILRVVDSLQLTAKNKVATPADWQPGGACMVVPTLSKEEAKAMFPEHEVKQMPSGKEYIRYTPQPK</sequence>
<name>A0A7R8ZQ07_9CRUS</name>
<comment type="catalytic activity">
    <reaction evidence="8">
        <text>a hydroperoxide + [protein]-dithiol = [protein]-disulfide + an alcohol + H2O</text>
        <dbReference type="Rhea" id="RHEA:10008"/>
        <dbReference type="Rhea" id="RHEA-COMP:10593"/>
        <dbReference type="Rhea" id="RHEA-COMP:10594"/>
        <dbReference type="ChEBI" id="CHEBI:15377"/>
        <dbReference type="ChEBI" id="CHEBI:29950"/>
        <dbReference type="ChEBI" id="CHEBI:30879"/>
        <dbReference type="ChEBI" id="CHEBI:35924"/>
        <dbReference type="ChEBI" id="CHEBI:50058"/>
    </reaction>
</comment>
<proteinExistence type="inferred from homology"/>
<dbReference type="PANTHER" id="PTHR43503">
    <property type="entry name" value="MCG48959-RELATED"/>
    <property type="match status" value="1"/>
</dbReference>
<organism evidence="10">
    <name type="scientific">Cyprideis torosa</name>
    <dbReference type="NCBI Taxonomy" id="163714"/>
    <lineage>
        <taxon>Eukaryota</taxon>
        <taxon>Metazoa</taxon>
        <taxon>Ecdysozoa</taxon>
        <taxon>Arthropoda</taxon>
        <taxon>Crustacea</taxon>
        <taxon>Oligostraca</taxon>
        <taxon>Ostracoda</taxon>
        <taxon>Podocopa</taxon>
        <taxon>Podocopida</taxon>
        <taxon>Cytherocopina</taxon>
        <taxon>Cytheroidea</taxon>
        <taxon>Cytherideidae</taxon>
        <taxon>Cyprideis</taxon>
    </lineage>
</organism>
<dbReference type="Gene3D" id="3.30.1020.10">
    <property type="entry name" value="Antioxidant, Horf6, Chain A, domain2"/>
    <property type="match status" value="1"/>
</dbReference>
<dbReference type="Gene3D" id="3.40.30.10">
    <property type="entry name" value="Glutaredoxin"/>
    <property type="match status" value="1"/>
</dbReference>
<dbReference type="GO" id="GO:0005739">
    <property type="term" value="C:mitochondrion"/>
    <property type="evidence" value="ECO:0007669"/>
    <property type="project" value="TreeGrafter"/>
</dbReference>
<protein>
    <recommendedName>
        <fullName evidence="6">1-Cys peroxiredoxin</fullName>
    </recommendedName>
</protein>
<gene>
    <name evidence="10" type="ORF">CTOB1V02_LOCUS7768</name>
</gene>
<keyword evidence="2" id="KW-0049">Antioxidant</keyword>
<evidence type="ECO:0000256" key="7">
    <source>
        <dbReference type="ARBA" id="ARBA00037420"/>
    </source>
</evidence>
<dbReference type="PANTHER" id="PTHR43503:SF4">
    <property type="entry name" value="PEROXIREDOXIN-6"/>
    <property type="match status" value="1"/>
</dbReference>
<evidence type="ECO:0000256" key="6">
    <source>
        <dbReference type="ARBA" id="ARBA00026176"/>
    </source>
</evidence>
<dbReference type="InterPro" id="IPR000866">
    <property type="entry name" value="AhpC/TSA"/>
</dbReference>
<keyword evidence="3" id="KW-0560">Oxidoreductase</keyword>
<dbReference type="PROSITE" id="PS51352">
    <property type="entry name" value="THIOREDOXIN_2"/>
    <property type="match status" value="1"/>
</dbReference>
<evidence type="ECO:0000256" key="2">
    <source>
        <dbReference type="ARBA" id="ARBA00022862"/>
    </source>
</evidence>
<evidence type="ECO:0000256" key="1">
    <source>
        <dbReference type="ARBA" id="ARBA00022559"/>
    </source>
</evidence>
<dbReference type="AlphaFoldDB" id="A0A7R8ZQ07"/>
<dbReference type="GO" id="GO:0005829">
    <property type="term" value="C:cytosol"/>
    <property type="evidence" value="ECO:0007669"/>
    <property type="project" value="TreeGrafter"/>
</dbReference>
<keyword evidence="4" id="KW-0676">Redox-active center</keyword>
<dbReference type="InterPro" id="IPR036249">
    <property type="entry name" value="Thioredoxin-like_sf"/>
</dbReference>
<feature type="domain" description="Thioredoxin" evidence="9">
    <location>
        <begin position="143"/>
        <end position="305"/>
    </location>
</feature>